<accession>A0A9D2J9S1</accession>
<gene>
    <name evidence="1" type="ORF">H9811_03990</name>
</gene>
<protein>
    <submittedName>
        <fullName evidence="1">Uncharacterized protein</fullName>
    </submittedName>
</protein>
<reference evidence="1" key="2">
    <citation type="submission" date="2021-04" db="EMBL/GenBank/DDBJ databases">
        <authorList>
            <person name="Gilroy R."/>
        </authorList>
    </citation>
    <scope>NUCLEOTIDE SEQUENCE</scope>
    <source>
        <strain evidence="1">ChiSxjej1B13-11774</strain>
    </source>
</reference>
<dbReference type="AlphaFoldDB" id="A0A9D2J9S1"/>
<reference evidence="1" key="1">
    <citation type="journal article" date="2021" name="PeerJ">
        <title>Extensive microbial diversity within the chicken gut microbiome revealed by metagenomics and culture.</title>
        <authorList>
            <person name="Gilroy R."/>
            <person name="Ravi A."/>
            <person name="Getino M."/>
            <person name="Pursley I."/>
            <person name="Horton D.L."/>
            <person name="Alikhan N.F."/>
            <person name="Baker D."/>
            <person name="Gharbi K."/>
            <person name="Hall N."/>
            <person name="Watson M."/>
            <person name="Adriaenssens E.M."/>
            <person name="Foster-Nyarko E."/>
            <person name="Jarju S."/>
            <person name="Secka A."/>
            <person name="Antonio M."/>
            <person name="Oren A."/>
            <person name="Chaudhuri R.R."/>
            <person name="La Ragione R."/>
            <person name="Hildebrand F."/>
            <person name="Pallen M.J."/>
        </authorList>
    </citation>
    <scope>NUCLEOTIDE SEQUENCE</scope>
    <source>
        <strain evidence="1">ChiSxjej1B13-11774</strain>
    </source>
</reference>
<dbReference type="Proteomes" id="UP000824048">
    <property type="component" value="Unassembled WGS sequence"/>
</dbReference>
<evidence type="ECO:0000313" key="2">
    <source>
        <dbReference type="Proteomes" id="UP000824048"/>
    </source>
</evidence>
<proteinExistence type="predicted"/>
<dbReference type="EMBL" id="DXBP01000029">
    <property type="protein sequence ID" value="HIZ41708.1"/>
    <property type="molecule type" value="Genomic_DNA"/>
</dbReference>
<name>A0A9D2J9S1_9FIRM</name>
<evidence type="ECO:0000313" key="1">
    <source>
        <dbReference type="EMBL" id="HIZ41708.1"/>
    </source>
</evidence>
<organism evidence="1 2">
    <name type="scientific">Candidatus Gemmiger excrementigallinarum</name>
    <dbReference type="NCBI Taxonomy" id="2838609"/>
    <lineage>
        <taxon>Bacteria</taxon>
        <taxon>Bacillati</taxon>
        <taxon>Bacillota</taxon>
        <taxon>Clostridia</taxon>
        <taxon>Eubacteriales</taxon>
        <taxon>Gemmiger</taxon>
    </lineage>
</organism>
<sequence>MFCLKLYKTGYLPYREDLDLFPLSATFRSYLDHGWLRGAAGQRLLWKLVRGRWDETDGEFWHGEDGIHPAAELPNEVKFALTLAENARRHLWTTLPREPKLDPERMMPVWQVLAEEPQDLPLALRFYDESDCGLLQVLQQNQLPLEVTLGGRRRRGTVEEVFRALFRMPSPMALLRQVKQLRRTLYPGWDEDGAPFVPRRAAELGYGDWTFHNRLVAEPYCMDESPLLHSRVPTCLTVTRHADGSWTMDYPIPDTLLCPGLPPDANGYDELMALCGEGLVPGDHRWALVCDREFSPRIPLESPCFGFVFDEAARTLELTEQENALHRMQDALTGLLRYTAAHKEEKVP</sequence>
<comment type="caution">
    <text evidence="1">The sequence shown here is derived from an EMBL/GenBank/DDBJ whole genome shotgun (WGS) entry which is preliminary data.</text>
</comment>